<feature type="transmembrane region" description="Helical" evidence="2">
    <location>
        <begin position="209"/>
        <end position="229"/>
    </location>
</feature>
<dbReference type="EMBL" id="KN834812">
    <property type="protein sequence ID" value="KIK54870.1"/>
    <property type="molecule type" value="Genomic_DNA"/>
</dbReference>
<evidence type="ECO:0000313" key="4">
    <source>
        <dbReference type="EMBL" id="KIK54870.1"/>
    </source>
</evidence>
<evidence type="ECO:0000259" key="3">
    <source>
        <dbReference type="Pfam" id="PF20152"/>
    </source>
</evidence>
<name>A0A0D0AWB9_9AGAR</name>
<accession>A0A0D0AWB9</accession>
<organism evidence="4 5">
    <name type="scientific">Collybiopsis luxurians FD-317 M1</name>
    <dbReference type="NCBI Taxonomy" id="944289"/>
    <lineage>
        <taxon>Eukaryota</taxon>
        <taxon>Fungi</taxon>
        <taxon>Dikarya</taxon>
        <taxon>Basidiomycota</taxon>
        <taxon>Agaricomycotina</taxon>
        <taxon>Agaricomycetes</taxon>
        <taxon>Agaricomycetidae</taxon>
        <taxon>Agaricales</taxon>
        <taxon>Marasmiineae</taxon>
        <taxon>Omphalotaceae</taxon>
        <taxon>Collybiopsis</taxon>
        <taxon>Collybiopsis luxurians</taxon>
    </lineage>
</organism>
<proteinExistence type="predicted"/>
<evidence type="ECO:0000256" key="2">
    <source>
        <dbReference type="SAM" id="Phobius"/>
    </source>
</evidence>
<evidence type="ECO:0000313" key="5">
    <source>
        <dbReference type="Proteomes" id="UP000053593"/>
    </source>
</evidence>
<feature type="transmembrane region" description="Helical" evidence="2">
    <location>
        <begin position="24"/>
        <end position="49"/>
    </location>
</feature>
<dbReference type="Pfam" id="PF20152">
    <property type="entry name" value="DUF6534"/>
    <property type="match status" value="1"/>
</dbReference>
<keyword evidence="5" id="KW-1185">Reference proteome</keyword>
<evidence type="ECO:0000256" key="1">
    <source>
        <dbReference type="SAM" id="MobiDB-lite"/>
    </source>
</evidence>
<dbReference type="Proteomes" id="UP000053593">
    <property type="component" value="Unassembled WGS sequence"/>
</dbReference>
<sequence length="379" mass="41316">MSSDSNATCTVPSVLLDLSLNDTLGAVFIGHSFSCAVLGVLTCQVFNYYQQYSADSLGLKTLVSCVATHVGVLWSLETLQVILISHSVYHYTVSGINRLFGSYLAIITEPVVWSLPTQVLVAALSGSIAKIALNKVYVVLISKFLQADANPECKVSHHNKFITGIIVMIFTAKWIIVVLQFGWIVAYAAGAYHLESILDFLDLKIQASIALALGALAEVLIALALIFYLRRMRTGYREPDSLVQNLTTYAIHSGALTSSLSILTLIFVRLGAFLCSPNTYAEDCRDIQYNARPKTFDYMAVYFVLSKSPAANDDQTDSGSARIDTPLNIWGAGTFQEGSLHVRNQLQPYSLAEARLSTSKSSGKVAATSFRPKSSLQEN</sequence>
<feature type="transmembrane region" description="Helical" evidence="2">
    <location>
        <begin position="61"/>
        <end position="84"/>
    </location>
</feature>
<reference evidence="4 5" key="1">
    <citation type="submission" date="2014-04" db="EMBL/GenBank/DDBJ databases">
        <title>Evolutionary Origins and Diversification of the Mycorrhizal Mutualists.</title>
        <authorList>
            <consortium name="DOE Joint Genome Institute"/>
            <consortium name="Mycorrhizal Genomics Consortium"/>
            <person name="Kohler A."/>
            <person name="Kuo A."/>
            <person name="Nagy L.G."/>
            <person name="Floudas D."/>
            <person name="Copeland A."/>
            <person name="Barry K.W."/>
            <person name="Cichocki N."/>
            <person name="Veneault-Fourrey C."/>
            <person name="LaButti K."/>
            <person name="Lindquist E.A."/>
            <person name="Lipzen A."/>
            <person name="Lundell T."/>
            <person name="Morin E."/>
            <person name="Murat C."/>
            <person name="Riley R."/>
            <person name="Ohm R."/>
            <person name="Sun H."/>
            <person name="Tunlid A."/>
            <person name="Henrissat B."/>
            <person name="Grigoriev I.V."/>
            <person name="Hibbett D.S."/>
            <person name="Martin F."/>
        </authorList>
    </citation>
    <scope>NUCLEOTIDE SEQUENCE [LARGE SCALE GENOMIC DNA]</scope>
    <source>
        <strain evidence="4 5">FD-317 M1</strain>
    </source>
</reference>
<keyword evidence="2" id="KW-0472">Membrane</keyword>
<protein>
    <recommendedName>
        <fullName evidence="3">DUF6534 domain-containing protein</fullName>
    </recommendedName>
</protein>
<dbReference type="AlphaFoldDB" id="A0A0D0AWB9"/>
<feature type="domain" description="DUF6534" evidence="3">
    <location>
        <begin position="215"/>
        <end position="307"/>
    </location>
</feature>
<feature type="transmembrane region" description="Helical" evidence="2">
    <location>
        <begin position="161"/>
        <end position="189"/>
    </location>
</feature>
<gene>
    <name evidence="4" type="ORF">GYMLUDRAFT_62923</name>
</gene>
<feature type="transmembrane region" description="Helical" evidence="2">
    <location>
        <begin position="249"/>
        <end position="274"/>
    </location>
</feature>
<dbReference type="HOGENOM" id="CLU_046025_5_0_1"/>
<feature type="transmembrane region" description="Helical" evidence="2">
    <location>
        <begin position="119"/>
        <end position="140"/>
    </location>
</feature>
<dbReference type="OrthoDB" id="2535105at2759"/>
<keyword evidence="2" id="KW-1133">Transmembrane helix</keyword>
<feature type="region of interest" description="Disordered" evidence="1">
    <location>
        <begin position="358"/>
        <end position="379"/>
    </location>
</feature>
<dbReference type="InterPro" id="IPR045339">
    <property type="entry name" value="DUF6534"/>
</dbReference>
<keyword evidence="2" id="KW-0812">Transmembrane</keyword>